<dbReference type="GO" id="GO:0046872">
    <property type="term" value="F:metal ion binding"/>
    <property type="evidence" value="ECO:0007669"/>
    <property type="project" value="UniProtKB-KW"/>
</dbReference>
<dbReference type="GO" id="GO:0004812">
    <property type="term" value="F:aminoacyl-tRNA ligase activity"/>
    <property type="evidence" value="ECO:0007669"/>
    <property type="project" value="InterPro"/>
</dbReference>
<evidence type="ECO:0000256" key="1">
    <source>
        <dbReference type="ARBA" id="ARBA00001947"/>
    </source>
</evidence>
<dbReference type="InterPro" id="IPR051335">
    <property type="entry name" value="Alanyl-tRNA_Editing_Enzymes"/>
</dbReference>
<evidence type="ECO:0000313" key="5">
    <source>
        <dbReference type="EMBL" id="KII74730.1"/>
    </source>
</evidence>
<feature type="domain" description="Threonyl/alanyl tRNA synthetase SAD" evidence="4">
    <location>
        <begin position="185"/>
        <end position="216"/>
    </location>
</feature>
<dbReference type="GO" id="GO:0043039">
    <property type="term" value="P:tRNA aminoacylation"/>
    <property type="evidence" value="ECO:0007669"/>
    <property type="project" value="InterPro"/>
</dbReference>
<keyword evidence="2" id="KW-0479">Metal-binding</keyword>
<proteinExistence type="predicted"/>
<dbReference type="InterPro" id="IPR018163">
    <property type="entry name" value="Thr/Ala-tRNA-synth_IIc_edit"/>
</dbReference>
<dbReference type="AlphaFoldDB" id="A0A0C2NEG4"/>
<organism evidence="5 6">
    <name type="scientific">Thelohanellus kitauei</name>
    <name type="common">Myxosporean</name>
    <dbReference type="NCBI Taxonomy" id="669202"/>
    <lineage>
        <taxon>Eukaryota</taxon>
        <taxon>Metazoa</taxon>
        <taxon>Cnidaria</taxon>
        <taxon>Myxozoa</taxon>
        <taxon>Myxosporea</taxon>
        <taxon>Bivalvulida</taxon>
        <taxon>Platysporina</taxon>
        <taxon>Myxobolidae</taxon>
        <taxon>Thelohanellus</taxon>
    </lineage>
</organism>
<keyword evidence="3" id="KW-0862">Zinc</keyword>
<evidence type="ECO:0000313" key="6">
    <source>
        <dbReference type="Proteomes" id="UP000031668"/>
    </source>
</evidence>
<dbReference type="GO" id="GO:0005524">
    <property type="term" value="F:ATP binding"/>
    <property type="evidence" value="ECO:0007669"/>
    <property type="project" value="InterPro"/>
</dbReference>
<dbReference type="Pfam" id="PF07973">
    <property type="entry name" value="tRNA_SAD"/>
    <property type="match status" value="1"/>
</dbReference>
<dbReference type="Proteomes" id="UP000031668">
    <property type="component" value="Unassembled WGS sequence"/>
</dbReference>
<dbReference type="Gene3D" id="2.40.30.130">
    <property type="match status" value="1"/>
</dbReference>
<dbReference type="OMA" id="KYDTTSW"/>
<keyword evidence="6" id="KW-1185">Reference proteome</keyword>
<dbReference type="SUPFAM" id="SSF55186">
    <property type="entry name" value="ThrRS/AlaRS common domain"/>
    <property type="match status" value="1"/>
</dbReference>
<evidence type="ECO:0000256" key="3">
    <source>
        <dbReference type="ARBA" id="ARBA00022833"/>
    </source>
</evidence>
<comment type="caution">
    <text evidence="5">The sequence shown here is derived from an EMBL/GenBank/DDBJ whole genome shotgun (WGS) entry which is preliminary data.</text>
</comment>
<accession>A0A0C2NEG4</accession>
<dbReference type="EMBL" id="JWZT01000293">
    <property type="protein sequence ID" value="KII74730.1"/>
    <property type="molecule type" value="Genomic_DNA"/>
</dbReference>
<dbReference type="Gene3D" id="3.30.980.10">
    <property type="entry name" value="Threonyl-trna Synthetase, Chain A, domain 2"/>
    <property type="match status" value="1"/>
</dbReference>
<dbReference type="GO" id="GO:0002196">
    <property type="term" value="F:Ser-tRNA(Ala) deacylase activity"/>
    <property type="evidence" value="ECO:0007669"/>
    <property type="project" value="TreeGrafter"/>
</dbReference>
<dbReference type="OrthoDB" id="288942at2759"/>
<comment type="cofactor">
    <cofactor evidence="1">
        <name>Zn(2+)</name>
        <dbReference type="ChEBI" id="CHEBI:29105"/>
    </cofactor>
</comment>
<evidence type="ECO:0000259" key="4">
    <source>
        <dbReference type="Pfam" id="PF07973"/>
    </source>
</evidence>
<dbReference type="PANTHER" id="PTHR43462">
    <property type="entry name" value="ALANYL-TRNA EDITING PROTEIN"/>
    <property type="match status" value="1"/>
</dbReference>
<reference evidence="5 6" key="1">
    <citation type="journal article" date="2014" name="Genome Biol. Evol.">
        <title>The genome of the myxosporean Thelohanellus kitauei shows adaptations to nutrient acquisition within its fish host.</title>
        <authorList>
            <person name="Yang Y."/>
            <person name="Xiong J."/>
            <person name="Zhou Z."/>
            <person name="Huo F."/>
            <person name="Miao W."/>
            <person name="Ran C."/>
            <person name="Liu Y."/>
            <person name="Zhang J."/>
            <person name="Feng J."/>
            <person name="Wang M."/>
            <person name="Wang M."/>
            <person name="Wang L."/>
            <person name="Yao B."/>
        </authorList>
    </citation>
    <scope>NUCLEOTIDE SEQUENCE [LARGE SCALE GENOMIC DNA]</scope>
    <source>
        <strain evidence="5">Wuqing</strain>
    </source>
</reference>
<protein>
    <submittedName>
        <fullName evidence="5">Alanyl-tRNA editing protein Aarsd1</fullName>
    </submittedName>
</protein>
<evidence type="ECO:0000256" key="2">
    <source>
        <dbReference type="ARBA" id="ARBA00022723"/>
    </source>
</evidence>
<dbReference type="PANTHER" id="PTHR43462:SF1">
    <property type="entry name" value="ALANYL-TRNA EDITING PROTEIN AARSD1"/>
    <property type="match status" value="1"/>
</dbReference>
<sequence length="388" mass="43659">MAWLCQRDSYLRSFKAVVTECQPTGNEGVFKVKLDECLFFPGGGGQINGLKIDRITTEKSEPVIYINTKLSVGEIADCEIDWERRYDHTQQHSGKSSQYCSPTFDFCCDGNEFGSKISNIEIDCKDLAAIEEKIPIIEQTVNEHVRNAVPVTVHYYTRSEAMEMMALVRPHKSNRIQGYLMNSPGVDYNLCCGTHVKNLCELQMVILLHRVKIRGNIRQYFMAGNRVYSYIRASLTRQGSISTLLGGYLSSKDSAQPEDHEISATMKELVVVDSQKILKSLEHQNIVLHNRETSSDIYLNSLSRAVSDQIKTFEDKMIFLTVGGVKGAARFCVLGEESSLRAISSSFLNDMDAKGSVNKRCFQGKLNKVEKIPIFIANMSRNNESSSR</sequence>
<name>A0A0C2NEG4_THEKT</name>
<gene>
    <name evidence="5" type="ORF">RF11_10340</name>
</gene>
<dbReference type="InterPro" id="IPR012947">
    <property type="entry name" value="tRNA_SAD"/>
</dbReference>